<dbReference type="AlphaFoldDB" id="E4X5I9"/>
<dbReference type="Proteomes" id="UP000001307">
    <property type="component" value="Unassembled WGS sequence"/>
</dbReference>
<reference evidence="4" key="1">
    <citation type="journal article" date="2010" name="Science">
        <title>Plasticity of animal genome architecture unmasked by rapid evolution of a pelagic tunicate.</title>
        <authorList>
            <person name="Denoeud F."/>
            <person name="Henriet S."/>
            <person name="Mungpakdee S."/>
            <person name="Aury J.M."/>
            <person name="Da Silva C."/>
            <person name="Brinkmann H."/>
            <person name="Mikhaleva J."/>
            <person name="Olsen L.C."/>
            <person name="Jubin C."/>
            <person name="Canestro C."/>
            <person name="Bouquet J.M."/>
            <person name="Danks G."/>
            <person name="Poulain J."/>
            <person name="Campsteijn C."/>
            <person name="Adamski M."/>
            <person name="Cross I."/>
            <person name="Yadetie F."/>
            <person name="Muffato M."/>
            <person name="Louis A."/>
            <person name="Butcher S."/>
            <person name="Tsagkogeorga G."/>
            <person name="Konrad A."/>
            <person name="Singh S."/>
            <person name="Jensen M.F."/>
            <person name="Cong E.H."/>
            <person name="Eikeseth-Otteraa H."/>
            <person name="Noel B."/>
            <person name="Anthouard V."/>
            <person name="Porcel B.M."/>
            <person name="Kachouri-Lafond R."/>
            <person name="Nishino A."/>
            <person name="Ugolini M."/>
            <person name="Chourrout P."/>
            <person name="Nishida H."/>
            <person name="Aasland R."/>
            <person name="Huzurbazar S."/>
            <person name="Westhof E."/>
            <person name="Delsuc F."/>
            <person name="Lehrach H."/>
            <person name="Reinhardt R."/>
            <person name="Weissenbach J."/>
            <person name="Roy S.W."/>
            <person name="Artiguenave F."/>
            <person name="Postlethwait J.H."/>
            <person name="Manak J.R."/>
            <person name="Thompson E.M."/>
            <person name="Jaillon O."/>
            <person name="Du Pasquier L."/>
            <person name="Boudinot P."/>
            <person name="Liberles D.A."/>
            <person name="Volff J.N."/>
            <person name="Philippe H."/>
            <person name="Lenhard B."/>
            <person name="Roest Crollius H."/>
            <person name="Wincker P."/>
            <person name="Chourrout D."/>
        </authorList>
    </citation>
    <scope>NUCLEOTIDE SEQUENCE [LARGE SCALE GENOMIC DNA]</scope>
</reference>
<organism evidence="4">
    <name type="scientific">Oikopleura dioica</name>
    <name type="common">Tunicate</name>
    <dbReference type="NCBI Taxonomy" id="34765"/>
    <lineage>
        <taxon>Eukaryota</taxon>
        <taxon>Metazoa</taxon>
        <taxon>Chordata</taxon>
        <taxon>Tunicata</taxon>
        <taxon>Appendicularia</taxon>
        <taxon>Copelata</taxon>
        <taxon>Oikopleuridae</taxon>
        <taxon>Oikopleura</taxon>
    </lineage>
</organism>
<feature type="coiled-coil region" evidence="1">
    <location>
        <begin position="34"/>
        <end position="79"/>
    </location>
</feature>
<keyword evidence="5" id="KW-1185">Reference proteome</keyword>
<evidence type="ECO:0000256" key="2">
    <source>
        <dbReference type="SAM" id="MobiDB-lite"/>
    </source>
</evidence>
<feature type="coiled-coil region" evidence="1">
    <location>
        <begin position="407"/>
        <end position="483"/>
    </location>
</feature>
<feature type="region of interest" description="Disordered" evidence="2">
    <location>
        <begin position="626"/>
        <end position="674"/>
    </location>
</feature>
<feature type="coiled-coil region" evidence="1">
    <location>
        <begin position="272"/>
        <end position="352"/>
    </location>
</feature>
<feature type="region of interest" description="Disordered" evidence="2">
    <location>
        <begin position="734"/>
        <end position="785"/>
    </location>
</feature>
<accession>E4X5I9</accession>
<feature type="compositionally biased region" description="Basic and acidic residues" evidence="2">
    <location>
        <begin position="626"/>
        <end position="666"/>
    </location>
</feature>
<protein>
    <submittedName>
        <fullName evidence="4">Uncharacterized protein</fullName>
    </submittedName>
</protein>
<evidence type="ECO:0000256" key="3">
    <source>
        <dbReference type="SAM" id="Phobius"/>
    </source>
</evidence>
<keyword evidence="3" id="KW-0812">Transmembrane</keyword>
<dbReference type="InParanoid" id="E4X5I9"/>
<feature type="compositionally biased region" description="Basic and acidic residues" evidence="2">
    <location>
        <begin position="735"/>
        <end position="757"/>
    </location>
</feature>
<keyword evidence="3" id="KW-1133">Transmembrane helix</keyword>
<gene>
    <name evidence="4" type="ORF">GSOID_T00002426001</name>
</gene>
<feature type="transmembrane region" description="Helical" evidence="3">
    <location>
        <begin position="879"/>
        <end position="901"/>
    </location>
</feature>
<proteinExistence type="predicted"/>
<name>E4X5I9_OIKDI</name>
<evidence type="ECO:0000313" key="5">
    <source>
        <dbReference type="Proteomes" id="UP000001307"/>
    </source>
</evidence>
<sequence>MEPRKLCQLQLNQFRSQKQYDEQMLKHNELADEAIVREKKLNATENELKEATANKDNLMKEIENQFEEATEVIKQADSELNIQLDLKKIDLREKENLYQDILSKKHSELTKFKKNLSPVKDLIKRKKDEVARQVERNDTLFSDFERELKAKNTKLSLVEESIQDIIKDRAQVETHINDKIDEKENAAKSITSIKRNLETVLEEQSKAQDEELVGHQETLKSVNEKISGIEAETKNIQYAMEVAHKAAVAEEERVNENHVKILAENELITAVVEDEIKEKEEYIEEKDKIIEQIMDKITKQVEEKVQEETGIQERKEKLEGMKEEKENINQTINKLEAEIQETQRKEHILAQQRSQIKEDIKAVNNEIFAIEGHNRPLRAKLNEMEELLDVRQNDPIFDELSAKVKELSKREVEIRKIREKIKTFRKEAAAKENKLVEASKENHQLIEAKEQKDKKLEALREKRKNLLLEKKKKEDELEESRLHLETTVLKTVEIRTEELKIKEEISILEAKLLDFIGRGITDQKLTEKRVRFADEAQKLQEAKDEVENLKLDKENKAQKLEDLLAEEENLKQKKAEMAEKISNIKQNNEKKENRRASVLKIKGEQESKQEIYKKLQAKKALLEEKVQRQREEREKSLDELRVGLNQRKHELEKRDSELSQKLKEELPPPEDDVSATPEQLLAYMEADAAEAELHLKSLREETKLARDYIKEHDTEANANVDELNETLVRRTKAKKNYDERKKKQKIEKHEIKEEKRKPIIANPDSDCSWNAPPELEKKKKPSKIPRLVESPPKAQIVTDLKKPALSVASTMMSIPESFKKPRTFHEKIDVMQDETFGSESGRFKIHDAEIKHEVCHQKTSSDYQRRRETKRRNFQRRHFRLLVSTNVSIIFTALIDFLILINKTDLV</sequence>
<keyword evidence="3" id="KW-0472">Membrane</keyword>
<evidence type="ECO:0000256" key="1">
    <source>
        <dbReference type="SAM" id="Coils"/>
    </source>
</evidence>
<evidence type="ECO:0000313" key="4">
    <source>
        <dbReference type="EMBL" id="CBY18558.1"/>
    </source>
</evidence>
<dbReference type="EMBL" id="FN653025">
    <property type="protein sequence ID" value="CBY18558.1"/>
    <property type="molecule type" value="Genomic_DNA"/>
</dbReference>
<dbReference type="OrthoDB" id="10448661at2759"/>
<keyword evidence="1" id="KW-0175">Coiled coil</keyword>